<keyword evidence="2" id="KW-0804">Transcription</keyword>
<comment type="caution">
    <text evidence="4">The sequence shown here is derived from an EMBL/GenBank/DDBJ whole genome shotgun (WGS) entry which is preliminary data.</text>
</comment>
<keyword evidence="5" id="KW-1185">Reference proteome</keyword>
<reference evidence="4 5" key="1">
    <citation type="journal article" date="2022" name="Cell">
        <title>Repeat-based holocentromeres influence genome architecture and karyotype evolution.</title>
        <authorList>
            <person name="Hofstatter P.G."/>
            <person name="Thangavel G."/>
            <person name="Lux T."/>
            <person name="Neumann P."/>
            <person name="Vondrak T."/>
            <person name="Novak P."/>
            <person name="Zhang M."/>
            <person name="Costa L."/>
            <person name="Castellani M."/>
            <person name="Scott A."/>
            <person name="Toegelov H."/>
            <person name="Fuchs J."/>
            <person name="Mata-Sucre Y."/>
            <person name="Dias Y."/>
            <person name="Vanzela A.L.L."/>
            <person name="Huettel B."/>
            <person name="Almeida C.C.S."/>
            <person name="Simkova H."/>
            <person name="Souza G."/>
            <person name="Pedrosa-Harand A."/>
            <person name="Macas J."/>
            <person name="Mayer K.F.X."/>
            <person name="Houben A."/>
            <person name="Marques A."/>
        </authorList>
    </citation>
    <scope>NUCLEOTIDE SEQUENCE [LARGE SCALE GENOMIC DNA]</scope>
    <source>
        <strain evidence="4">RhyTen1mFocal</strain>
    </source>
</reference>
<dbReference type="Proteomes" id="UP001210211">
    <property type="component" value="Unassembled WGS sequence"/>
</dbReference>
<evidence type="ECO:0000256" key="1">
    <source>
        <dbReference type="ARBA" id="ARBA00023015"/>
    </source>
</evidence>
<dbReference type="EMBL" id="JAMRDG010000002">
    <property type="protein sequence ID" value="KAJ3687711.1"/>
    <property type="molecule type" value="Genomic_DNA"/>
</dbReference>
<evidence type="ECO:0000256" key="3">
    <source>
        <dbReference type="PROSITE-ProRule" id="PRU01191"/>
    </source>
</evidence>
<feature type="region of interest" description="Leucine repeat I (LRI)" evidence="3">
    <location>
        <begin position="302"/>
        <end position="362"/>
    </location>
</feature>
<proteinExistence type="inferred from homology"/>
<sequence>MDFCFDLHELSDTTNGIPDDISNTKLNASCSTTVNDLETFSASASKVFLNRSKDYNAKRGEVDLNMNATLGYIKQFLLEEDTDEISSYEEELALVATERNFSDILRQGYYSTADEPLLHGAANQMNSVDGINSKSSNDGEGRELIRNGARYDAYSVKQPLQSANLTSALPIENCIADQIQKGIDEAMKFLPNIGEFFIDGSNRSISGRDWLTRTKKNPRYTAFNQSQERLPKQIAEYPEMPIRNENIDKVCLLSGENYIEKDSILRKFMQMEMRDHSRKCRAESSNHAIMQHDVDQTKEKTVDLRSLLIDCSHAISVNDHSVANKLICKIREHSSPNGDWCQRLAYYLVFALEARLAGTASEIYCKILPEKVSGVEYLKAIHMYIIASPFMRSISYFNNQTIFNNVSKNAQKVHIITYGARHGLQWPSLFEHFSTWENTPPTIRITVIEVPEPGFRPRKRVEQIGQRVAEYAKSFNVPFEYEGIVSEWQNVQVEDLKIAKDEVVIVNCFVHSEKLSDEAVHTNSPRDIFLNTIRKIKPRIFIHITSNGSYNSPYFPARFRAALSLYSSFFDMLDSNLPRSNPERLIIENNFLIPAAFNAIAFEGRNRVERPETYRKWHARKIRAGLVPLPVDPTIKKYIKNFVRVHYHKEFVVDDDNGWLLLGWKGRILHGLTTWKASEV</sequence>
<gene>
    <name evidence="4" type="ORF">LUZ61_016875</name>
</gene>
<comment type="similarity">
    <text evidence="3">Belongs to the GRAS family.</text>
</comment>
<organism evidence="4 5">
    <name type="scientific">Rhynchospora tenuis</name>
    <dbReference type="NCBI Taxonomy" id="198213"/>
    <lineage>
        <taxon>Eukaryota</taxon>
        <taxon>Viridiplantae</taxon>
        <taxon>Streptophyta</taxon>
        <taxon>Embryophyta</taxon>
        <taxon>Tracheophyta</taxon>
        <taxon>Spermatophyta</taxon>
        <taxon>Magnoliopsida</taxon>
        <taxon>Liliopsida</taxon>
        <taxon>Poales</taxon>
        <taxon>Cyperaceae</taxon>
        <taxon>Cyperoideae</taxon>
        <taxon>Rhynchosporeae</taxon>
        <taxon>Rhynchospora</taxon>
    </lineage>
</organism>
<dbReference type="InterPro" id="IPR005202">
    <property type="entry name" value="TF_GRAS"/>
</dbReference>
<dbReference type="AlphaFoldDB" id="A0AAD5Z6D1"/>
<dbReference type="PROSITE" id="PS50985">
    <property type="entry name" value="GRAS"/>
    <property type="match status" value="1"/>
</dbReference>
<dbReference type="PANTHER" id="PTHR31636">
    <property type="entry name" value="OSJNBA0084A10.13 PROTEIN-RELATED"/>
    <property type="match status" value="1"/>
</dbReference>
<comment type="caution">
    <text evidence="3">Lacks conserved residue(s) required for the propagation of feature annotation.</text>
</comment>
<feature type="region of interest" description="Leucine repeat II (LRII)" evidence="3">
    <location>
        <begin position="463"/>
        <end position="495"/>
    </location>
</feature>
<evidence type="ECO:0000313" key="4">
    <source>
        <dbReference type="EMBL" id="KAJ3687711.1"/>
    </source>
</evidence>
<evidence type="ECO:0000256" key="2">
    <source>
        <dbReference type="ARBA" id="ARBA00023163"/>
    </source>
</evidence>
<evidence type="ECO:0000313" key="5">
    <source>
        <dbReference type="Proteomes" id="UP001210211"/>
    </source>
</evidence>
<dbReference type="Pfam" id="PF03514">
    <property type="entry name" value="GRAS"/>
    <property type="match status" value="1"/>
</dbReference>
<feature type="region of interest" description="SAW" evidence="3">
    <location>
        <begin position="601"/>
        <end position="676"/>
    </location>
</feature>
<name>A0AAD5Z6D1_9POAL</name>
<accession>A0AAD5Z6D1</accession>
<keyword evidence="1" id="KW-0805">Transcription regulation</keyword>
<protein>
    <submittedName>
        <fullName evidence="4">Uncharacterized protein</fullName>
    </submittedName>
</protein>